<keyword evidence="7 10" id="KW-0443">Lipid metabolism</keyword>
<dbReference type="PANTHER" id="PTHR42853:SF3">
    <property type="entry name" value="ACETYL-COENZYME A CARBOXYLASE CARBOXYL TRANSFERASE SUBUNIT ALPHA, CHLOROPLASTIC"/>
    <property type="match status" value="1"/>
</dbReference>
<reference evidence="12 13" key="1">
    <citation type="journal article" date="2016" name="Front. Microbiol.">
        <title>Comparative Genomic Analysis Reveals a Diverse Repertoire of Genes Involved in Prokaryote-Eukaryote Interactions within the Pseudovibrio Genus.</title>
        <authorList>
            <person name="Romano S."/>
            <person name="Fernandez-Guerra A."/>
            <person name="Reen F.J."/>
            <person name="Glockner F.O."/>
            <person name="Crowley S.P."/>
            <person name="O'Sullivan O."/>
            <person name="Cotter P.D."/>
            <person name="Adams C."/>
            <person name="Dobson A.D."/>
            <person name="O'Gara F."/>
        </authorList>
    </citation>
    <scope>NUCLEOTIDE SEQUENCE [LARGE SCALE GENOMIC DNA]</scope>
    <source>
        <strain evidence="12 13">Ad2</strain>
    </source>
</reference>
<dbReference type="PROSITE" id="PS50989">
    <property type="entry name" value="COA_CT_CTER"/>
    <property type="match status" value="1"/>
</dbReference>
<accession>A0A161VD17</accession>
<comment type="caution">
    <text evidence="12">The sequence shown here is derived from an EMBL/GenBank/DDBJ whole genome shotgun (WGS) entry which is preliminary data.</text>
</comment>
<dbReference type="GO" id="GO:0003989">
    <property type="term" value="F:acetyl-CoA carboxylase activity"/>
    <property type="evidence" value="ECO:0007669"/>
    <property type="project" value="InterPro"/>
</dbReference>
<dbReference type="STRING" id="989403.SAMN05421798_10339"/>
<protein>
    <recommendedName>
        <fullName evidence="10">Acetyl-coenzyme A carboxylase carboxyl transferase subunit alpha</fullName>
        <shortName evidence="10">ACCase subunit alpha</shortName>
        <shortName evidence="10">Acetyl-CoA carboxylase carboxyltransferase subunit alpha</shortName>
        <ecNumber evidence="10">2.1.3.15</ecNumber>
    </recommendedName>
</protein>
<dbReference type="GO" id="GO:2001295">
    <property type="term" value="P:malonyl-CoA biosynthetic process"/>
    <property type="evidence" value="ECO:0007669"/>
    <property type="project" value="UniProtKB-UniRule"/>
</dbReference>
<comment type="subunit">
    <text evidence="10">Acetyl-CoA carboxylase is a heterohexamer composed of biotin carboxyl carrier protein (AccB), biotin carboxylase (AccC) and two subunits each of ACCase subunit alpha (AccA) and ACCase subunit beta (AccD).</text>
</comment>
<keyword evidence="13" id="KW-1185">Reference proteome</keyword>
<keyword evidence="10" id="KW-0963">Cytoplasm</keyword>
<dbReference type="Proteomes" id="UP000076577">
    <property type="component" value="Unassembled WGS sequence"/>
</dbReference>
<evidence type="ECO:0000256" key="8">
    <source>
        <dbReference type="ARBA" id="ARBA00023160"/>
    </source>
</evidence>
<dbReference type="PANTHER" id="PTHR42853">
    <property type="entry name" value="ACETYL-COENZYME A CARBOXYLASE CARBOXYL TRANSFERASE SUBUNIT ALPHA"/>
    <property type="match status" value="1"/>
</dbReference>
<keyword evidence="3 10" id="KW-0808">Transferase</keyword>
<dbReference type="PRINTS" id="PR01069">
    <property type="entry name" value="ACCCTRFRASEA"/>
</dbReference>
<evidence type="ECO:0000256" key="7">
    <source>
        <dbReference type="ARBA" id="ARBA00023098"/>
    </source>
</evidence>
<comment type="similarity">
    <text evidence="10">Belongs to the AccA family.</text>
</comment>
<dbReference type="GO" id="GO:0006633">
    <property type="term" value="P:fatty acid biosynthetic process"/>
    <property type="evidence" value="ECO:0007669"/>
    <property type="project" value="UniProtKB-KW"/>
</dbReference>
<dbReference type="NCBIfam" id="NF041504">
    <property type="entry name" value="AccA_sub"/>
    <property type="match status" value="1"/>
</dbReference>
<dbReference type="SUPFAM" id="SSF52096">
    <property type="entry name" value="ClpP/crotonase"/>
    <property type="match status" value="1"/>
</dbReference>
<dbReference type="PATRIC" id="fig|989403.3.peg.170"/>
<evidence type="ECO:0000313" key="13">
    <source>
        <dbReference type="Proteomes" id="UP000076577"/>
    </source>
</evidence>
<dbReference type="InterPro" id="IPR011763">
    <property type="entry name" value="COA_CT_C"/>
</dbReference>
<sequence>MIYLGFEHEIASLEGRLSEQLNGFDQELTSEKPKDAELLERQIAETMTALYSNLSPAQTVQVARHPARPHALSYIHALFDDFAELSGDRTFGEDHAIIAGLGRFRGTPVAILGQEKGSDTNSRLLHNFGMPMPEGYRKAVRLMELADRFGLPVLSFVDSAGAFPGVEAEARGQAQAIATAISTCLSISVPSAAFIIGEGMSGGAMAIAAMSRVYMLKNAVYNVITPEGAASILWRDASKSEEAANTMQVTADALLKFKVIDGIIDELVGGAHRHPEQAISSVGSWIETALSEMASLSPEDIISQKRSRFIEISRNLG</sequence>
<keyword evidence="12" id="KW-0436">Ligase</keyword>
<dbReference type="HAMAP" id="MF_00823">
    <property type="entry name" value="AcetylCoA_CT_alpha"/>
    <property type="match status" value="1"/>
</dbReference>
<comment type="subcellular location">
    <subcellularLocation>
        <location evidence="10">Cytoplasm</location>
    </subcellularLocation>
</comment>
<keyword evidence="4 10" id="KW-0547">Nucleotide-binding</keyword>
<dbReference type="Pfam" id="PF03255">
    <property type="entry name" value="ACCA"/>
    <property type="match status" value="1"/>
</dbReference>
<evidence type="ECO:0000256" key="10">
    <source>
        <dbReference type="HAMAP-Rule" id="MF_00823"/>
    </source>
</evidence>
<keyword evidence="2 10" id="KW-0444">Lipid biosynthesis</keyword>
<evidence type="ECO:0000256" key="4">
    <source>
        <dbReference type="ARBA" id="ARBA00022741"/>
    </source>
</evidence>
<evidence type="ECO:0000259" key="11">
    <source>
        <dbReference type="PROSITE" id="PS50989"/>
    </source>
</evidence>
<keyword evidence="8 10" id="KW-0275">Fatty acid biosynthesis</keyword>
<evidence type="ECO:0000256" key="3">
    <source>
        <dbReference type="ARBA" id="ARBA00022679"/>
    </source>
</evidence>
<comment type="function">
    <text evidence="10">Component of the acetyl coenzyme A carboxylase (ACC) complex. First, biotin carboxylase catalyzes the carboxylation of biotin on its carrier protein (BCCP) and then the CO(2) group is transferred by the carboxyltransferase to acetyl-CoA to form malonyl-CoA.</text>
</comment>
<dbReference type="InterPro" id="IPR001095">
    <property type="entry name" value="Acetyl_CoA_COase_a_su"/>
</dbReference>
<evidence type="ECO:0000256" key="1">
    <source>
        <dbReference type="ARBA" id="ARBA00004956"/>
    </source>
</evidence>
<dbReference type="Gene3D" id="3.90.226.10">
    <property type="entry name" value="2-enoyl-CoA Hydratase, Chain A, domain 1"/>
    <property type="match status" value="1"/>
</dbReference>
<comment type="pathway">
    <text evidence="1 10">Lipid metabolism; malonyl-CoA biosynthesis; malonyl-CoA from acetyl-CoA: step 1/1.</text>
</comment>
<dbReference type="UniPathway" id="UPA00655">
    <property type="reaction ID" value="UER00711"/>
</dbReference>
<gene>
    <name evidence="12" type="primary">accA_1</name>
    <name evidence="10" type="synonym">accA</name>
    <name evidence="12" type="ORF">PsAD2_00160</name>
</gene>
<feature type="domain" description="CoA carboxyltransferase C-terminal" evidence="11">
    <location>
        <begin position="38"/>
        <end position="292"/>
    </location>
</feature>
<dbReference type="NCBIfam" id="NF004344">
    <property type="entry name" value="PRK05724.1"/>
    <property type="match status" value="1"/>
</dbReference>
<dbReference type="EMBL" id="LMCB01000001">
    <property type="protein sequence ID" value="KZL22134.1"/>
    <property type="molecule type" value="Genomic_DNA"/>
</dbReference>
<dbReference type="NCBIfam" id="TIGR00513">
    <property type="entry name" value="accA"/>
    <property type="match status" value="1"/>
</dbReference>
<dbReference type="EC" id="2.1.3.15" evidence="10"/>
<dbReference type="GO" id="GO:0005524">
    <property type="term" value="F:ATP binding"/>
    <property type="evidence" value="ECO:0007669"/>
    <property type="project" value="UniProtKB-KW"/>
</dbReference>
<evidence type="ECO:0000256" key="5">
    <source>
        <dbReference type="ARBA" id="ARBA00022832"/>
    </source>
</evidence>
<dbReference type="AlphaFoldDB" id="A0A161VD17"/>
<name>A0A161VD17_9HYPH</name>
<evidence type="ECO:0000313" key="12">
    <source>
        <dbReference type="EMBL" id="KZL22134.1"/>
    </source>
</evidence>
<evidence type="ECO:0000256" key="9">
    <source>
        <dbReference type="ARBA" id="ARBA00049152"/>
    </source>
</evidence>
<organism evidence="12 13">
    <name type="scientific">Pseudovibrio axinellae</name>
    <dbReference type="NCBI Taxonomy" id="989403"/>
    <lineage>
        <taxon>Bacteria</taxon>
        <taxon>Pseudomonadati</taxon>
        <taxon>Pseudomonadota</taxon>
        <taxon>Alphaproteobacteria</taxon>
        <taxon>Hyphomicrobiales</taxon>
        <taxon>Stappiaceae</taxon>
        <taxon>Pseudovibrio</taxon>
    </lineage>
</organism>
<keyword evidence="5 10" id="KW-0276">Fatty acid metabolism</keyword>
<dbReference type="GO" id="GO:0009317">
    <property type="term" value="C:acetyl-CoA carboxylase complex"/>
    <property type="evidence" value="ECO:0007669"/>
    <property type="project" value="InterPro"/>
</dbReference>
<dbReference type="GO" id="GO:0016743">
    <property type="term" value="F:carboxyl- or carbamoyltransferase activity"/>
    <property type="evidence" value="ECO:0007669"/>
    <property type="project" value="UniProtKB-UniRule"/>
</dbReference>
<evidence type="ECO:0000256" key="2">
    <source>
        <dbReference type="ARBA" id="ARBA00022516"/>
    </source>
</evidence>
<dbReference type="InterPro" id="IPR029045">
    <property type="entry name" value="ClpP/crotonase-like_dom_sf"/>
</dbReference>
<comment type="catalytic activity">
    <reaction evidence="9 10">
        <text>N(6)-carboxybiotinyl-L-lysyl-[protein] + acetyl-CoA = N(6)-biotinyl-L-lysyl-[protein] + malonyl-CoA</text>
        <dbReference type="Rhea" id="RHEA:54728"/>
        <dbReference type="Rhea" id="RHEA-COMP:10505"/>
        <dbReference type="Rhea" id="RHEA-COMP:10506"/>
        <dbReference type="ChEBI" id="CHEBI:57288"/>
        <dbReference type="ChEBI" id="CHEBI:57384"/>
        <dbReference type="ChEBI" id="CHEBI:83144"/>
        <dbReference type="ChEBI" id="CHEBI:83145"/>
        <dbReference type="EC" id="2.1.3.15"/>
    </reaction>
</comment>
<keyword evidence="6 10" id="KW-0067">ATP-binding</keyword>
<evidence type="ECO:0000256" key="6">
    <source>
        <dbReference type="ARBA" id="ARBA00022840"/>
    </source>
</evidence>
<proteinExistence type="inferred from homology"/>